<evidence type="ECO:0000313" key="2">
    <source>
        <dbReference type="EMBL" id="KAJ1162885.1"/>
    </source>
</evidence>
<gene>
    <name evidence="2" type="ORF">NDU88_003349</name>
</gene>
<proteinExistence type="predicted"/>
<organism evidence="2 3">
    <name type="scientific">Pleurodeles waltl</name>
    <name type="common">Iberian ribbed newt</name>
    <dbReference type="NCBI Taxonomy" id="8319"/>
    <lineage>
        <taxon>Eukaryota</taxon>
        <taxon>Metazoa</taxon>
        <taxon>Chordata</taxon>
        <taxon>Craniata</taxon>
        <taxon>Vertebrata</taxon>
        <taxon>Euteleostomi</taxon>
        <taxon>Amphibia</taxon>
        <taxon>Batrachia</taxon>
        <taxon>Caudata</taxon>
        <taxon>Salamandroidea</taxon>
        <taxon>Salamandridae</taxon>
        <taxon>Pleurodelinae</taxon>
        <taxon>Pleurodeles</taxon>
    </lineage>
</organism>
<reference evidence="2" key="1">
    <citation type="journal article" date="2022" name="bioRxiv">
        <title>Sequencing and chromosome-scale assembly of the giantPleurodeles waltlgenome.</title>
        <authorList>
            <person name="Brown T."/>
            <person name="Elewa A."/>
            <person name="Iarovenko S."/>
            <person name="Subramanian E."/>
            <person name="Araus A.J."/>
            <person name="Petzold A."/>
            <person name="Susuki M."/>
            <person name="Suzuki K.-i.T."/>
            <person name="Hayashi T."/>
            <person name="Toyoda A."/>
            <person name="Oliveira C."/>
            <person name="Osipova E."/>
            <person name="Leigh N.D."/>
            <person name="Simon A."/>
            <person name="Yun M.H."/>
        </authorList>
    </citation>
    <scope>NUCLEOTIDE SEQUENCE</scope>
    <source>
        <strain evidence="2">20211129_DDA</strain>
        <tissue evidence="2">Liver</tissue>
    </source>
</reference>
<feature type="region of interest" description="Disordered" evidence="1">
    <location>
        <begin position="43"/>
        <end position="80"/>
    </location>
</feature>
<evidence type="ECO:0000256" key="1">
    <source>
        <dbReference type="SAM" id="MobiDB-lite"/>
    </source>
</evidence>
<keyword evidence="3" id="KW-1185">Reference proteome</keyword>
<name>A0AAV7SF54_PLEWA</name>
<protein>
    <submittedName>
        <fullName evidence="2">Uncharacterized protein</fullName>
    </submittedName>
</protein>
<dbReference type="EMBL" id="JANPWB010000008">
    <property type="protein sequence ID" value="KAJ1162885.1"/>
    <property type="molecule type" value="Genomic_DNA"/>
</dbReference>
<accession>A0AAV7SF54</accession>
<dbReference type="AlphaFoldDB" id="A0AAV7SF54"/>
<sequence length="122" mass="13276">MVGALFAPLIPEGQSSLHPKKVWISSESFSELLEPVEADHWLESSSESVESVETDHWTESSSESVEADHQPESSSESVEYVEADHRLELPASQQLLVSTLRTSIAITPGNILAAAIWSSTIS</sequence>
<dbReference type="Proteomes" id="UP001066276">
    <property type="component" value="Chromosome 4_2"/>
</dbReference>
<comment type="caution">
    <text evidence="2">The sequence shown here is derived from an EMBL/GenBank/DDBJ whole genome shotgun (WGS) entry which is preliminary data.</text>
</comment>
<evidence type="ECO:0000313" key="3">
    <source>
        <dbReference type="Proteomes" id="UP001066276"/>
    </source>
</evidence>